<feature type="region of interest" description="Disordered" evidence="1">
    <location>
        <begin position="64"/>
        <end position="103"/>
    </location>
</feature>
<accession>A0A816Q9V9</accession>
<feature type="compositionally biased region" description="Basic and acidic residues" evidence="1">
    <location>
        <begin position="69"/>
        <end position="81"/>
    </location>
</feature>
<gene>
    <name evidence="2" type="ORF">DARMORV10_C06P19010.1</name>
</gene>
<dbReference type="AlphaFoldDB" id="A0A816Q9V9"/>
<evidence type="ECO:0000313" key="2">
    <source>
        <dbReference type="EMBL" id="CAF2057922.1"/>
    </source>
</evidence>
<dbReference type="EMBL" id="HG994370">
    <property type="protein sequence ID" value="CAF2057922.1"/>
    <property type="molecule type" value="Genomic_DNA"/>
</dbReference>
<sequence length="144" mass="16780">MTHHKFPMLHTCQYSDGVYLAAVKAKRSFTLNGKRHLSLPPNHRRRRKKYAIVEPHEPRLIHHISTITNERRNKGGKEYSSPRRSKTRNGSSASKIVEKESKEKLSRVVCISRLSKANKLNHKCDFNEILNNDEKIRRPSRSDI</sequence>
<evidence type="ECO:0000256" key="1">
    <source>
        <dbReference type="SAM" id="MobiDB-lite"/>
    </source>
</evidence>
<organism evidence="2">
    <name type="scientific">Brassica napus</name>
    <name type="common">Rape</name>
    <dbReference type="NCBI Taxonomy" id="3708"/>
    <lineage>
        <taxon>Eukaryota</taxon>
        <taxon>Viridiplantae</taxon>
        <taxon>Streptophyta</taxon>
        <taxon>Embryophyta</taxon>
        <taxon>Tracheophyta</taxon>
        <taxon>Spermatophyta</taxon>
        <taxon>Magnoliopsida</taxon>
        <taxon>eudicotyledons</taxon>
        <taxon>Gunneridae</taxon>
        <taxon>Pentapetalae</taxon>
        <taxon>rosids</taxon>
        <taxon>malvids</taxon>
        <taxon>Brassicales</taxon>
        <taxon>Brassicaceae</taxon>
        <taxon>Brassiceae</taxon>
        <taxon>Brassica</taxon>
    </lineage>
</organism>
<protein>
    <submittedName>
        <fullName evidence="2">(rape) hypothetical protein</fullName>
    </submittedName>
</protein>
<dbReference type="Proteomes" id="UP001295469">
    <property type="component" value="Chromosome C06"/>
</dbReference>
<feature type="non-terminal residue" evidence="2">
    <location>
        <position position="144"/>
    </location>
</feature>
<proteinExistence type="predicted"/>
<name>A0A816Q9V9_BRANA</name>
<reference evidence="2" key="1">
    <citation type="submission" date="2021-01" db="EMBL/GenBank/DDBJ databases">
        <authorList>
            <consortium name="Genoscope - CEA"/>
            <person name="William W."/>
        </authorList>
    </citation>
    <scope>NUCLEOTIDE SEQUENCE</scope>
</reference>